<reference evidence="2 3" key="1">
    <citation type="submission" date="2019-02" db="EMBL/GenBank/DDBJ databases">
        <title>Siculibacillus lacustris gen. nov., sp. nov., a new rosette-forming bacterium isolated from a freshwater crater lake (Lake St. Ana, Romania).</title>
        <authorList>
            <person name="Felfoldi T."/>
            <person name="Marton Z."/>
            <person name="Szabo A."/>
            <person name="Mentes A."/>
            <person name="Boka K."/>
            <person name="Marialigeti K."/>
            <person name="Mathe I."/>
            <person name="Koncz M."/>
            <person name="Schumann P."/>
            <person name="Toth E."/>
        </authorList>
    </citation>
    <scope>NUCLEOTIDE SEQUENCE [LARGE SCALE GENOMIC DNA]</scope>
    <source>
        <strain evidence="2 3">SA-279</strain>
    </source>
</reference>
<proteinExistence type="predicted"/>
<name>A0A4Q9VLQ5_9HYPH</name>
<organism evidence="2 3">
    <name type="scientific">Siculibacillus lacustris</name>
    <dbReference type="NCBI Taxonomy" id="1549641"/>
    <lineage>
        <taxon>Bacteria</taxon>
        <taxon>Pseudomonadati</taxon>
        <taxon>Pseudomonadota</taxon>
        <taxon>Alphaproteobacteria</taxon>
        <taxon>Hyphomicrobiales</taxon>
        <taxon>Ancalomicrobiaceae</taxon>
        <taxon>Siculibacillus</taxon>
    </lineage>
</organism>
<sequence length="142" mass="15370">MYCPTSAAGRLAAALALVLAATLPAAAQLKPVPTEHSGLPEKLSGEDIRRLWFDGQPFLSTGPDGTAYRMVFTADGKSARLAADAGKKAKPTIGFWRVIAEGYCSRWTGSNREKCFNVRKGQDGKDTVVRFGQQIVATWKRP</sequence>
<dbReference type="OrthoDB" id="7743029at2"/>
<accession>A0A4Q9VLQ5</accession>
<dbReference type="RefSeq" id="WP_131310215.1">
    <property type="nucleotide sequence ID" value="NZ_SJFN01000020.1"/>
</dbReference>
<dbReference type="EMBL" id="SJFN01000020">
    <property type="protein sequence ID" value="TBW36458.1"/>
    <property type="molecule type" value="Genomic_DNA"/>
</dbReference>
<keyword evidence="1" id="KW-0732">Signal</keyword>
<protein>
    <recommendedName>
        <fullName evidence="4">DUF995 domain-containing protein</fullName>
    </recommendedName>
</protein>
<evidence type="ECO:0000256" key="1">
    <source>
        <dbReference type="SAM" id="SignalP"/>
    </source>
</evidence>
<feature type="chain" id="PRO_5020393208" description="DUF995 domain-containing protein" evidence="1">
    <location>
        <begin position="28"/>
        <end position="142"/>
    </location>
</feature>
<feature type="signal peptide" evidence="1">
    <location>
        <begin position="1"/>
        <end position="27"/>
    </location>
</feature>
<evidence type="ECO:0000313" key="3">
    <source>
        <dbReference type="Proteomes" id="UP000292781"/>
    </source>
</evidence>
<keyword evidence="3" id="KW-1185">Reference proteome</keyword>
<gene>
    <name evidence="2" type="ORF">EYW49_14060</name>
</gene>
<evidence type="ECO:0000313" key="2">
    <source>
        <dbReference type="EMBL" id="TBW36458.1"/>
    </source>
</evidence>
<dbReference type="Proteomes" id="UP000292781">
    <property type="component" value="Unassembled WGS sequence"/>
</dbReference>
<dbReference type="AlphaFoldDB" id="A0A4Q9VLQ5"/>
<comment type="caution">
    <text evidence="2">The sequence shown here is derived from an EMBL/GenBank/DDBJ whole genome shotgun (WGS) entry which is preliminary data.</text>
</comment>
<evidence type="ECO:0008006" key="4">
    <source>
        <dbReference type="Google" id="ProtNLM"/>
    </source>
</evidence>